<dbReference type="RefSeq" id="WP_041877909.1">
    <property type="nucleotide sequence ID" value="NZ_CP157278.1"/>
</dbReference>
<dbReference type="InterPro" id="IPR036188">
    <property type="entry name" value="FAD/NAD-bd_sf"/>
</dbReference>
<proteinExistence type="predicted"/>
<dbReference type="Pfam" id="PF05834">
    <property type="entry name" value="Lycopene_cycl"/>
    <property type="match status" value="1"/>
</dbReference>
<sequence length="398" mass="45673">MKHFDYIIAGGGCAGRSLAVRMLPYLKATNKHILIVDRINKKDNDKTWCFWEKHDDIFESAVYRKWNQLYFSGNLISQKLDISPYNYKMIRSGDFYALTDQKISGDDRVNTIEGNVEILYTENDLAYAVIDGVKFSADYIFSSIPQAQKKEPGIYQYLLQHFQGWVIQTDSEIFSPECATLMDFNTSQDAGTSFIYVLPLAPDSALVEYTVFSGQVLARQEYTAALKQYIREQLNCEHYTIKEEEYGVIPMSDHPVSKQEGRIVYLGTAGGFTKGSTGYTFRFIQKHTTAIVKQLSKSGNPYISSLFSDRFNTYDAILLHLLDSRRLSGKEIFSAMFKKNQAVQILKFLDNETSIIEELKIFSTLHKKEFLLALLSRTLKLMKPVHPFKAQESNRNRQ</sequence>
<dbReference type="Proteomes" id="UP000032049">
    <property type="component" value="Unassembled WGS sequence"/>
</dbReference>
<name>A0A0D0G1M0_9SPHI</name>
<protein>
    <recommendedName>
        <fullName evidence="3">Lycopene cyclase</fullName>
    </recommendedName>
</protein>
<dbReference type="AlphaFoldDB" id="A0A0D0G1M0"/>
<organism evidence="1 2">
    <name type="scientific">Pedobacter lusitanus</name>
    <dbReference type="NCBI Taxonomy" id="1503925"/>
    <lineage>
        <taxon>Bacteria</taxon>
        <taxon>Pseudomonadati</taxon>
        <taxon>Bacteroidota</taxon>
        <taxon>Sphingobacteriia</taxon>
        <taxon>Sphingobacteriales</taxon>
        <taxon>Sphingobacteriaceae</taxon>
        <taxon>Pedobacter</taxon>
    </lineage>
</organism>
<dbReference type="SUPFAM" id="SSF51905">
    <property type="entry name" value="FAD/NAD(P)-binding domain"/>
    <property type="match status" value="1"/>
</dbReference>
<comment type="caution">
    <text evidence="1">The sequence shown here is derived from an EMBL/GenBank/DDBJ whole genome shotgun (WGS) entry which is preliminary data.</text>
</comment>
<dbReference type="STRING" id="1503925.TH53_02005"/>
<dbReference type="OrthoDB" id="24355at2"/>
<evidence type="ECO:0000313" key="2">
    <source>
        <dbReference type="Proteomes" id="UP000032049"/>
    </source>
</evidence>
<dbReference type="Gene3D" id="3.50.50.60">
    <property type="entry name" value="FAD/NAD(P)-binding domain"/>
    <property type="match status" value="1"/>
</dbReference>
<dbReference type="EMBL" id="JXRA01000007">
    <property type="protein sequence ID" value="KIO78689.1"/>
    <property type="molecule type" value="Genomic_DNA"/>
</dbReference>
<accession>A0A0D0G1M0</accession>
<evidence type="ECO:0008006" key="3">
    <source>
        <dbReference type="Google" id="ProtNLM"/>
    </source>
</evidence>
<keyword evidence="2" id="KW-1185">Reference proteome</keyword>
<evidence type="ECO:0000313" key="1">
    <source>
        <dbReference type="EMBL" id="KIO78689.1"/>
    </source>
</evidence>
<reference evidence="1 2" key="1">
    <citation type="submission" date="2015-01" db="EMBL/GenBank/DDBJ databases">
        <title>Draft genome sequence of Pedobacter sp. NL19 isolated from sludge of an effluent treatment pond in an abandoned uranium mine.</title>
        <authorList>
            <person name="Santos T."/>
            <person name="Caetano T."/>
            <person name="Covas C."/>
            <person name="Cruz A."/>
            <person name="Mendo S."/>
        </authorList>
    </citation>
    <scope>NUCLEOTIDE SEQUENCE [LARGE SCALE GENOMIC DNA]</scope>
    <source>
        <strain evidence="1 2">NL19</strain>
    </source>
</reference>
<gene>
    <name evidence="1" type="ORF">TH53_02005</name>
</gene>